<evidence type="ECO:0000313" key="1">
    <source>
        <dbReference type="EMBL" id="UYC80642.1"/>
    </source>
</evidence>
<dbReference type="AlphaFoldDB" id="A0A9Q9P881"/>
<evidence type="ECO:0000313" key="2">
    <source>
        <dbReference type="Proteomes" id="UP001062223"/>
    </source>
</evidence>
<organism evidence="1 2">
    <name type="scientific">Curtobacterium poinsettiae</name>
    <dbReference type="NCBI Taxonomy" id="159612"/>
    <lineage>
        <taxon>Bacteria</taxon>
        <taxon>Bacillati</taxon>
        <taxon>Actinomycetota</taxon>
        <taxon>Actinomycetes</taxon>
        <taxon>Micrococcales</taxon>
        <taxon>Microbacteriaceae</taxon>
        <taxon>Curtobacterium</taxon>
    </lineage>
</organism>
<dbReference type="EMBL" id="CP106879">
    <property type="protein sequence ID" value="UYC80642.1"/>
    <property type="molecule type" value="Genomic_DNA"/>
</dbReference>
<reference evidence="1" key="1">
    <citation type="submission" date="2022-09" db="EMBL/GenBank/DDBJ databases">
        <title>Taxonomy of Curtobacterium flaccumfaciens.</title>
        <authorList>
            <person name="Osdaghi E."/>
            <person name="Taghavi S.M."/>
            <person name="Hamidizade M."/>
            <person name="Abachi H."/>
            <person name="Fazliarab A."/>
            <person name="Baeyen S."/>
            <person name="Portier P."/>
            <person name="Van Vaerenbergh J."/>
            <person name="Jacques M.-A."/>
        </authorList>
    </citation>
    <scope>NUCLEOTIDE SEQUENCE</scope>
    <source>
        <strain evidence="1">AGQB46</strain>
    </source>
</reference>
<gene>
    <name evidence="1" type="ORF">OE229_16235</name>
</gene>
<dbReference type="KEGG" id="cpoi:OE229_16235"/>
<dbReference type="Proteomes" id="UP001062223">
    <property type="component" value="Chromosome"/>
</dbReference>
<protein>
    <submittedName>
        <fullName evidence="1">Uncharacterized protein</fullName>
    </submittedName>
</protein>
<accession>A0A9Q9P881</accession>
<name>A0A9Q9P881_9MICO</name>
<dbReference type="RefSeq" id="WP_262138894.1">
    <property type="nucleotide sequence ID" value="NZ_CP106879.1"/>
</dbReference>
<proteinExistence type="predicted"/>
<sequence>MQLAESTARNTATMVMDKIRALRERGRAQDTIDGLSEIVSDLIADKNELALIAQSYQQELVAQRITDAEVAYIAGTLVPLLLQLGDNMEGEEGVKFKKQVEQFKPLLSVETVNLLQILGFDFRRAIGQPLTRLVESLINAQSPEVTSDVEAEQLKTQQAIIGLAMDPDAFARFQGLS</sequence>